<reference evidence="2" key="1">
    <citation type="submission" date="2015-09" db="EMBL/GenBank/DDBJ databases">
        <authorList>
            <person name="Rodrigo-Torres L."/>
            <person name="Arahal D.R."/>
        </authorList>
    </citation>
    <scope>NUCLEOTIDE SEQUENCE [LARGE SCALE GENOMIC DNA]</scope>
    <source>
        <strain evidence="2">CECT 4293</strain>
    </source>
</reference>
<evidence type="ECO:0008006" key="3">
    <source>
        <dbReference type="Google" id="ProtNLM"/>
    </source>
</evidence>
<dbReference type="RefSeq" id="WP_058273172.1">
    <property type="nucleotide sequence ID" value="NZ_CYPS01000035.1"/>
</dbReference>
<dbReference type="SUPFAM" id="SSF54909">
    <property type="entry name" value="Dimeric alpha+beta barrel"/>
    <property type="match status" value="1"/>
</dbReference>
<dbReference type="Proteomes" id="UP000050786">
    <property type="component" value="Unassembled WGS sequence"/>
</dbReference>
<evidence type="ECO:0000313" key="1">
    <source>
        <dbReference type="EMBL" id="CUH43136.1"/>
    </source>
</evidence>
<gene>
    <name evidence="1" type="ORF">RUM4293_02029</name>
</gene>
<protein>
    <recommendedName>
        <fullName evidence="3">DUF3291 domain-containing protein</fullName>
    </recommendedName>
</protein>
<name>A0A0P1E428_9RHOB</name>
<dbReference type="EMBL" id="CYPS01000035">
    <property type="protein sequence ID" value="CUH43136.1"/>
    <property type="molecule type" value="Genomic_DNA"/>
</dbReference>
<keyword evidence="2" id="KW-1185">Reference proteome</keyword>
<dbReference type="AlphaFoldDB" id="A0A0P1E428"/>
<proteinExistence type="predicted"/>
<dbReference type="InterPro" id="IPR011008">
    <property type="entry name" value="Dimeric_a/b-barrel"/>
</dbReference>
<organism evidence="1 2">
    <name type="scientific">Ruegeria atlantica</name>
    <dbReference type="NCBI Taxonomy" id="81569"/>
    <lineage>
        <taxon>Bacteria</taxon>
        <taxon>Pseudomonadati</taxon>
        <taxon>Pseudomonadota</taxon>
        <taxon>Alphaproteobacteria</taxon>
        <taxon>Rhodobacterales</taxon>
        <taxon>Roseobacteraceae</taxon>
        <taxon>Ruegeria</taxon>
    </lineage>
</organism>
<sequence>MIAAIGGVSLQHWYNAPEFFWRAGQALKQARGDPLCEHAQMFPHGGLYFSLSVWQDAEAMLTFAHSGPHRRVLEASDRLSITHEFYHFSCIAVPTEEQALRIWKHRYRPAK</sequence>
<evidence type="ECO:0000313" key="2">
    <source>
        <dbReference type="Proteomes" id="UP000050786"/>
    </source>
</evidence>
<accession>A0A0P1E428</accession>